<dbReference type="RefSeq" id="WP_105038346.1">
    <property type="nucleotide sequence ID" value="NZ_PPSL01000002.1"/>
</dbReference>
<reference evidence="1 2" key="1">
    <citation type="submission" date="2018-01" db="EMBL/GenBank/DDBJ databases">
        <title>A novel member of the phylum Bacteroidetes isolated from glacier ice.</title>
        <authorList>
            <person name="Liu Q."/>
            <person name="Xin Y.-H."/>
        </authorList>
    </citation>
    <scope>NUCLEOTIDE SEQUENCE [LARGE SCALE GENOMIC DNA]</scope>
    <source>
        <strain evidence="1 2">RB1R16</strain>
    </source>
</reference>
<dbReference type="Pfam" id="PF19765">
    <property type="entry name" value="DUF6252"/>
    <property type="match status" value="1"/>
</dbReference>
<evidence type="ECO:0000313" key="2">
    <source>
        <dbReference type="Proteomes" id="UP000239872"/>
    </source>
</evidence>
<organism evidence="1 2">
    <name type="scientific">Flavipsychrobacter stenotrophus</name>
    <dbReference type="NCBI Taxonomy" id="2077091"/>
    <lineage>
        <taxon>Bacteria</taxon>
        <taxon>Pseudomonadati</taxon>
        <taxon>Bacteroidota</taxon>
        <taxon>Chitinophagia</taxon>
        <taxon>Chitinophagales</taxon>
        <taxon>Chitinophagaceae</taxon>
        <taxon>Flavipsychrobacter</taxon>
    </lineage>
</organism>
<gene>
    <name evidence="1" type="ORF">CJD36_006600</name>
</gene>
<accession>A0A2S7SY61</accession>
<comment type="caution">
    <text evidence="1">The sequence shown here is derived from an EMBL/GenBank/DDBJ whole genome shotgun (WGS) entry which is preliminary data.</text>
</comment>
<protein>
    <recommendedName>
        <fullName evidence="3">DUF4251 domain-containing protein</fullName>
    </recommendedName>
</protein>
<dbReference type="EMBL" id="PPSL01000002">
    <property type="protein sequence ID" value="PQJ11466.1"/>
    <property type="molecule type" value="Genomic_DNA"/>
</dbReference>
<evidence type="ECO:0008006" key="3">
    <source>
        <dbReference type="Google" id="ProtNLM"/>
    </source>
</evidence>
<dbReference type="AlphaFoldDB" id="A0A2S7SY61"/>
<name>A0A2S7SY61_9BACT</name>
<sequence>MKRILFFILTVTVVVLGSCKKKSSSVPAQMTAVIDNRPWVSGNSAVKFDKSTGVHITITADSANTHMKLDIGNYTGAGTYVVSDSGNTASYISRDGETHVATSGQIVITSNTTNGTNRNGIKGTFQFLAGTVQVTAGAFDVNMYLN</sequence>
<dbReference type="Proteomes" id="UP000239872">
    <property type="component" value="Unassembled WGS sequence"/>
</dbReference>
<proteinExistence type="predicted"/>
<evidence type="ECO:0000313" key="1">
    <source>
        <dbReference type="EMBL" id="PQJ11466.1"/>
    </source>
</evidence>
<dbReference type="PROSITE" id="PS51257">
    <property type="entry name" value="PROKAR_LIPOPROTEIN"/>
    <property type="match status" value="1"/>
</dbReference>
<dbReference type="InterPro" id="IPR046219">
    <property type="entry name" value="DUF6252"/>
</dbReference>
<keyword evidence="2" id="KW-1185">Reference proteome</keyword>